<evidence type="ECO:0000313" key="2">
    <source>
        <dbReference type="Proteomes" id="UP000821656"/>
    </source>
</evidence>
<dbReference type="AlphaFoldDB" id="A0A9Q5CNY1"/>
<dbReference type="Proteomes" id="UP000821656">
    <property type="component" value="Unassembled WGS sequence"/>
</dbReference>
<gene>
    <name evidence="1" type="ORF">DFH45_004039</name>
</gene>
<sequence length="35" mass="4328">MFYKSLKKFLRDFSWEALTSEYEVEGTNLYEEEMI</sequence>
<comment type="caution">
    <text evidence="1">The sequence shown here is derived from an EMBL/GenBank/DDBJ whole genome shotgun (WGS) entry which is preliminary data.</text>
</comment>
<proteinExistence type="predicted"/>
<name>A0A9Q5CNY1_CLOBE</name>
<evidence type="ECO:0000313" key="1">
    <source>
        <dbReference type="EMBL" id="NRV11076.1"/>
    </source>
</evidence>
<accession>A0A9Q5CNY1</accession>
<dbReference type="EMBL" id="JABSXK010000001">
    <property type="protein sequence ID" value="NRV11076.1"/>
    <property type="molecule type" value="Genomic_DNA"/>
</dbReference>
<organism evidence="1 2">
    <name type="scientific">Clostridium beijerinckii</name>
    <name type="common">Clostridium MP</name>
    <dbReference type="NCBI Taxonomy" id="1520"/>
    <lineage>
        <taxon>Bacteria</taxon>
        <taxon>Bacillati</taxon>
        <taxon>Bacillota</taxon>
        <taxon>Clostridia</taxon>
        <taxon>Eubacteriales</taxon>
        <taxon>Clostridiaceae</taxon>
        <taxon>Clostridium</taxon>
    </lineage>
</organism>
<reference evidence="1" key="1">
    <citation type="submission" date="2020-05" db="EMBL/GenBank/DDBJ databases">
        <title>Genomic insights into acetone-butanol-ethanol (ABE) fermentation by sequencing solventogenic clostridia strains.</title>
        <authorList>
            <person name="Brown S."/>
        </authorList>
    </citation>
    <scope>NUCLEOTIDE SEQUENCE</scope>
    <source>
        <strain evidence="1">DJ126</strain>
    </source>
</reference>
<protein>
    <submittedName>
        <fullName evidence="1">Uncharacterized protein</fullName>
    </submittedName>
</protein>